<gene>
    <name evidence="2" type="ORF">GCM10009111_18640</name>
</gene>
<dbReference type="RefSeq" id="WP_215978912.1">
    <property type="nucleotide sequence ID" value="NZ_BAAAFA010000006.1"/>
</dbReference>
<evidence type="ECO:0000313" key="2">
    <source>
        <dbReference type="EMBL" id="GAA0817432.1"/>
    </source>
</evidence>
<reference evidence="2 3" key="1">
    <citation type="journal article" date="2019" name="Int. J. Syst. Evol. Microbiol.">
        <title>The Global Catalogue of Microorganisms (GCM) 10K type strain sequencing project: providing services to taxonomists for standard genome sequencing and annotation.</title>
        <authorList>
            <consortium name="The Broad Institute Genomics Platform"/>
            <consortium name="The Broad Institute Genome Sequencing Center for Infectious Disease"/>
            <person name="Wu L."/>
            <person name="Ma J."/>
        </authorList>
    </citation>
    <scope>NUCLEOTIDE SEQUENCE [LARGE SCALE GENOMIC DNA]</scope>
    <source>
        <strain evidence="2 3">JCM 15608</strain>
    </source>
</reference>
<accession>A0ABN1L726</accession>
<dbReference type="Proteomes" id="UP001500021">
    <property type="component" value="Unassembled WGS sequence"/>
</dbReference>
<name>A0ABN1L726_9GAMM</name>
<comment type="caution">
    <text evidence="2">The sequence shown here is derived from an EMBL/GenBank/DDBJ whole genome shotgun (WGS) entry which is preliminary data.</text>
</comment>
<feature type="domain" description="DUF2383" evidence="1">
    <location>
        <begin position="11"/>
        <end position="116"/>
    </location>
</feature>
<protein>
    <recommendedName>
        <fullName evidence="1">DUF2383 domain-containing protein</fullName>
    </recommendedName>
</protein>
<dbReference type="InterPro" id="IPR011971">
    <property type="entry name" value="CHP02284"/>
</dbReference>
<sequence length="148" mass="16887">MSNSNYEMGPIKELVRVLNGGIEFYRSAMDKVSNPHLMHVFENNINEKARTIAELQTFVLIDEGKIEQDSAFSVELREAYTKVLAVISADAEHTYVSQLEEIEDKVLEKIEAALMKKLPAECQSTLLQIQVRMQHCHNHMKQLKLVTA</sequence>
<dbReference type="NCBIfam" id="TIGR02284">
    <property type="entry name" value="PA2169 family four-helix-bundle protein"/>
    <property type="match status" value="1"/>
</dbReference>
<dbReference type="EMBL" id="BAAAFA010000006">
    <property type="protein sequence ID" value="GAA0817432.1"/>
    <property type="molecule type" value="Genomic_DNA"/>
</dbReference>
<dbReference type="InterPro" id="IPR019052">
    <property type="entry name" value="DUF2383"/>
</dbReference>
<keyword evidence="3" id="KW-1185">Reference proteome</keyword>
<evidence type="ECO:0000313" key="3">
    <source>
        <dbReference type="Proteomes" id="UP001500021"/>
    </source>
</evidence>
<dbReference type="Pfam" id="PF09537">
    <property type="entry name" value="DUF2383"/>
    <property type="match status" value="1"/>
</dbReference>
<proteinExistence type="predicted"/>
<organism evidence="2 3">
    <name type="scientific">Colwellia asteriadis</name>
    <dbReference type="NCBI Taxonomy" id="517723"/>
    <lineage>
        <taxon>Bacteria</taxon>
        <taxon>Pseudomonadati</taxon>
        <taxon>Pseudomonadota</taxon>
        <taxon>Gammaproteobacteria</taxon>
        <taxon>Alteromonadales</taxon>
        <taxon>Colwelliaceae</taxon>
        <taxon>Colwellia</taxon>
    </lineage>
</organism>
<evidence type="ECO:0000259" key="1">
    <source>
        <dbReference type="Pfam" id="PF09537"/>
    </source>
</evidence>